<proteinExistence type="predicted"/>
<dbReference type="EMBL" id="KJ619463">
    <property type="protein sequence ID" value="AKB09808.1"/>
    <property type="molecule type" value="Genomic_DNA"/>
</dbReference>
<feature type="transmembrane region" description="Helical" evidence="1">
    <location>
        <begin position="130"/>
        <end position="156"/>
    </location>
</feature>
<name>A0A2R2NVS3_9EURY</name>
<organism evidence="2">
    <name type="scientific">Halorubrum distributum</name>
    <dbReference type="NCBI Taxonomy" id="29283"/>
    <lineage>
        <taxon>Archaea</taxon>
        <taxon>Methanobacteriati</taxon>
        <taxon>Methanobacteriota</taxon>
        <taxon>Stenosarchaea group</taxon>
        <taxon>Halobacteria</taxon>
        <taxon>Halobacteriales</taxon>
        <taxon>Haloferacaceae</taxon>
        <taxon>Halorubrum</taxon>
        <taxon>Halorubrum distributum group</taxon>
    </lineage>
</organism>
<geneLocation type="plasmid" evidence="2">
    <name>pFA-1</name>
</geneLocation>
<protein>
    <submittedName>
        <fullName evidence="2">Uncharacterized protein</fullName>
    </submittedName>
</protein>
<evidence type="ECO:0000256" key="1">
    <source>
        <dbReference type="SAM" id="Phobius"/>
    </source>
</evidence>
<reference evidence="2" key="1">
    <citation type="submission" date="2014-03" db="EMBL/GenBank/DDBJ databases">
        <title>pFA-1, a novel haloarchaeal plasmid isolated from the type strain of Halorubrum litoreum, contains an integrase family tyrosine recombinases.</title>
        <authorList>
            <person name="Chen S."/>
            <person name="Qin J."/>
            <person name="Yan Z."/>
            <person name="Yang Z.L."/>
        </authorList>
    </citation>
    <scope>NUCLEOTIDE SEQUENCE</scope>
    <source>
        <strain evidence="2">Fa-1</strain>
        <plasmid evidence="2">pFA-1</plasmid>
    </source>
</reference>
<dbReference type="AlphaFoldDB" id="A0A2R2NVS3"/>
<keyword evidence="1" id="KW-1133">Transmembrane helix</keyword>
<accession>A0A2R2NVS3</accession>
<sequence>MSSEDGGGGGSASWVLRISEALRGREVAGAGITALVLLLTDPVAFGRWLWDEYILGFFQSALVEWILSGWSWFLNTAVGGAYDVVELLLVDGIAIPLSTAAQQVGGGLLQAFLAIQAFSESQLMALGVGAPFALGVSWLVTAIIVAGISQFIWGFIETYLPIESLSGAWSVIKNGLTGGDDE</sequence>
<feature type="transmembrane region" description="Helical" evidence="1">
    <location>
        <begin position="27"/>
        <end position="46"/>
    </location>
</feature>
<keyword evidence="1" id="KW-0812">Transmembrane</keyword>
<dbReference type="RefSeq" id="WP_192960664.1">
    <property type="nucleotide sequence ID" value="NZ_KJ619463.1"/>
</dbReference>
<evidence type="ECO:0000313" key="2">
    <source>
        <dbReference type="EMBL" id="AKB09808.1"/>
    </source>
</evidence>
<keyword evidence="2" id="KW-0614">Plasmid</keyword>
<keyword evidence="1" id="KW-0472">Membrane</keyword>